<evidence type="ECO:0000313" key="1">
    <source>
        <dbReference type="EMBL" id="SVE20750.1"/>
    </source>
</evidence>
<gene>
    <name evidence="1" type="ORF">METZ01_LOCUS473604</name>
</gene>
<organism evidence="1">
    <name type="scientific">marine metagenome</name>
    <dbReference type="NCBI Taxonomy" id="408172"/>
    <lineage>
        <taxon>unclassified sequences</taxon>
        <taxon>metagenomes</taxon>
        <taxon>ecological metagenomes</taxon>
    </lineage>
</organism>
<feature type="non-terminal residue" evidence="1">
    <location>
        <position position="74"/>
    </location>
</feature>
<reference evidence="1" key="1">
    <citation type="submission" date="2018-05" db="EMBL/GenBank/DDBJ databases">
        <authorList>
            <person name="Lanie J.A."/>
            <person name="Ng W.-L."/>
            <person name="Kazmierczak K.M."/>
            <person name="Andrzejewski T.M."/>
            <person name="Davidsen T.M."/>
            <person name="Wayne K.J."/>
            <person name="Tettelin H."/>
            <person name="Glass J.I."/>
            <person name="Rusch D."/>
            <person name="Podicherti R."/>
            <person name="Tsui H.-C.T."/>
            <person name="Winkler M.E."/>
        </authorList>
    </citation>
    <scope>NUCLEOTIDE SEQUENCE</scope>
</reference>
<sequence length="74" mass="8624">MHWFLRYGLFVVTCYVASCTRQETISDGNVLAIVGTRIITVQDFIRRAEYAIRPLYCRQSNYIHKKIILNSLIA</sequence>
<name>A0A383BLP5_9ZZZZ</name>
<proteinExistence type="predicted"/>
<dbReference type="EMBL" id="UINC01201416">
    <property type="protein sequence ID" value="SVE20750.1"/>
    <property type="molecule type" value="Genomic_DNA"/>
</dbReference>
<accession>A0A383BLP5</accession>
<protein>
    <submittedName>
        <fullName evidence="1">Uncharacterized protein</fullName>
    </submittedName>
</protein>
<dbReference type="AlphaFoldDB" id="A0A383BLP5"/>